<gene>
    <name evidence="2" type="ORF">ACFSAV_08500</name>
</gene>
<accession>A0ABW4NWJ2</accession>
<dbReference type="Pfam" id="PF09346">
    <property type="entry name" value="SMI1_KNR4"/>
    <property type="match status" value="1"/>
</dbReference>
<dbReference type="InterPro" id="IPR018958">
    <property type="entry name" value="Knr4/Smi1-like_dom"/>
</dbReference>
<feature type="domain" description="Knr4/Smi1-like" evidence="1">
    <location>
        <begin position="14"/>
        <end position="157"/>
    </location>
</feature>
<dbReference type="RefSeq" id="WP_379098515.1">
    <property type="nucleotide sequence ID" value="NZ_JBHUFP010000011.1"/>
</dbReference>
<evidence type="ECO:0000313" key="2">
    <source>
        <dbReference type="EMBL" id="MFD1806401.1"/>
    </source>
</evidence>
<name>A0ABW4NWJ2_9PAST</name>
<dbReference type="Proteomes" id="UP001597420">
    <property type="component" value="Unassembled WGS sequence"/>
</dbReference>
<dbReference type="Gene3D" id="3.40.1580.10">
    <property type="entry name" value="SMI1/KNR4-like"/>
    <property type="match status" value="1"/>
</dbReference>
<dbReference type="SMART" id="SM00860">
    <property type="entry name" value="SMI1_KNR4"/>
    <property type="match status" value="1"/>
</dbReference>
<reference evidence="3" key="1">
    <citation type="journal article" date="2019" name="Int. J. Syst. Evol. Microbiol.">
        <title>The Global Catalogue of Microorganisms (GCM) 10K type strain sequencing project: providing services to taxonomists for standard genome sequencing and annotation.</title>
        <authorList>
            <consortium name="The Broad Institute Genomics Platform"/>
            <consortium name="The Broad Institute Genome Sequencing Center for Infectious Disease"/>
            <person name="Wu L."/>
            <person name="Ma J."/>
        </authorList>
    </citation>
    <scope>NUCLEOTIDE SEQUENCE [LARGE SCALE GENOMIC DNA]</scope>
    <source>
        <strain evidence="3">CCM 7950</strain>
    </source>
</reference>
<dbReference type="SUPFAM" id="SSF160631">
    <property type="entry name" value="SMI1/KNR4-like"/>
    <property type="match status" value="1"/>
</dbReference>
<dbReference type="InterPro" id="IPR037883">
    <property type="entry name" value="Knr4/Smi1-like_sf"/>
</dbReference>
<dbReference type="EMBL" id="JBHUFP010000011">
    <property type="protein sequence ID" value="MFD1806401.1"/>
    <property type="molecule type" value="Genomic_DNA"/>
</dbReference>
<organism evidence="2 3">
    <name type="scientific">Pasteurella oralis</name>
    <dbReference type="NCBI Taxonomy" id="1071947"/>
    <lineage>
        <taxon>Bacteria</taxon>
        <taxon>Pseudomonadati</taxon>
        <taxon>Pseudomonadota</taxon>
        <taxon>Gammaproteobacteria</taxon>
        <taxon>Pasteurellales</taxon>
        <taxon>Pasteurellaceae</taxon>
        <taxon>Pasteurella</taxon>
    </lineage>
</organism>
<sequence length="170" mass="20280">MKFRNLDIRYDMGAVDDAQISNFEKMFKITLPCLYIELIRKHNALRVVQDYFDYYDSYRNEDSLCSFGFDGFETEEHLEPLENIYAQYLYNDEIYGYEHVYSFGSTACGDFVCFDYRDNPKGSEPKICLVIHDEYDEETGKHLLFPVAENFEAFLDMLYDFDERYPNGYE</sequence>
<proteinExistence type="predicted"/>
<keyword evidence="3" id="KW-1185">Reference proteome</keyword>
<protein>
    <submittedName>
        <fullName evidence="2">SMI1/KNR4 family protein</fullName>
    </submittedName>
</protein>
<evidence type="ECO:0000259" key="1">
    <source>
        <dbReference type="SMART" id="SM00860"/>
    </source>
</evidence>
<evidence type="ECO:0000313" key="3">
    <source>
        <dbReference type="Proteomes" id="UP001597420"/>
    </source>
</evidence>
<comment type="caution">
    <text evidence="2">The sequence shown here is derived from an EMBL/GenBank/DDBJ whole genome shotgun (WGS) entry which is preliminary data.</text>
</comment>